<proteinExistence type="inferred from homology"/>
<dbReference type="eggNOG" id="COG0241">
    <property type="taxonomic scope" value="Bacteria"/>
</dbReference>
<dbReference type="InterPro" id="IPR006549">
    <property type="entry name" value="HAD-SF_hydro_IIIA"/>
</dbReference>
<dbReference type="KEGG" id="atm:ANT_20000"/>
<keyword evidence="10" id="KW-0460">Magnesium</keyword>
<evidence type="ECO:0000256" key="3">
    <source>
        <dbReference type="ARBA" id="ARBA00022723"/>
    </source>
</evidence>
<evidence type="ECO:0000256" key="2">
    <source>
        <dbReference type="ARBA" id="ARBA00022490"/>
    </source>
</evidence>
<dbReference type="EC" id="3.1.3.-" evidence="7"/>
<feature type="binding site" evidence="10">
    <location>
        <position position="127"/>
    </location>
    <ligand>
        <name>Mg(2+)</name>
        <dbReference type="ChEBI" id="CHEBI:18420"/>
    </ligand>
</feature>
<feature type="binding site" evidence="10">
    <location>
        <position position="98"/>
    </location>
    <ligand>
        <name>Zn(2+)</name>
        <dbReference type="ChEBI" id="CHEBI:29105"/>
    </ligand>
</feature>
<evidence type="ECO:0000256" key="9">
    <source>
        <dbReference type="PIRSR" id="PIRSR004682-3"/>
    </source>
</evidence>
<protein>
    <recommendedName>
        <fullName evidence="6 7">D,D-heptose 1,7-bisphosphate phosphatase</fullName>
        <ecNumber evidence="7">3.1.3.-</ecNumber>
    </recommendedName>
</protein>
<feature type="binding site" evidence="10">
    <location>
        <position position="10"/>
    </location>
    <ligand>
        <name>Mg(2+)</name>
        <dbReference type="ChEBI" id="CHEBI:18420"/>
    </ligand>
</feature>
<dbReference type="InParanoid" id="E8MXE5"/>
<dbReference type="InterPro" id="IPR036412">
    <property type="entry name" value="HAD-like_sf"/>
</dbReference>
<keyword evidence="5 7" id="KW-0119">Carbohydrate metabolism</keyword>
<dbReference type="HOGENOM" id="CLU_085077_2_0_0"/>
<evidence type="ECO:0000256" key="8">
    <source>
        <dbReference type="PIRSR" id="PIRSR004682-1"/>
    </source>
</evidence>
<dbReference type="PANTHER" id="PTHR42891">
    <property type="entry name" value="D-GLYCERO-BETA-D-MANNO-HEPTOSE-1,7-BISPHOSPHATE 7-PHOSPHATASE"/>
    <property type="match status" value="1"/>
</dbReference>
<sequence>MNAAIFLDRDGVIIENRDQYVLGWEDVAFIPEALEALRNICNSPFRIVLVTNQSAVGRGLITLETALEINRRVVEHVQAAGGRIDGTWICPHSPEENCSCRKPKPGLLLQAASAMNLNLSHSFMVGDALSDLQAGWAAGVREAILVRTGRGTHQSRLPQVADLPPFHTFDTLAEALIHICSQVSCS</sequence>
<evidence type="ECO:0000256" key="4">
    <source>
        <dbReference type="ARBA" id="ARBA00022801"/>
    </source>
</evidence>
<comment type="similarity">
    <text evidence="7">Belongs to the gmhB family.</text>
</comment>
<keyword evidence="3 10" id="KW-0479">Metal-binding</keyword>
<dbReference type="GO" id="GO:0046872">
    <property type="term" value="F:metal ion binding"/>
    <property type="evidence" value="ECO:0007669"/>
    <property type="project" value="UniProtKB-KW"/>
</dbReference>
<dbReference type="AlphaFoldDB" id="E8MXE5"/>
<evidence type="ECO:0000313" key="12">
    <source>
        <dbReference type="Proteomes" id="UP000008922"/>
    </source>
</evidence>
<comment type="cofactor">
    <cofactor evidence="10">
        <name>Zn(2+)</name>
        <dbReference type="ChEBI" id="CHEBI:29105"/>
    </cofactor>
</comment>
<dbReference type="Gene3D" id="3.40.50.1000">
    <property type="entry name" value="HAD superfamily/HAD-like"/>
    <property type="match status" value="1"/>
</dbReference>
<dbReference type="OrthoDB" id="9801899at2"/>
<dbReference type="GO" id="GO:0016791">
    <property type="term" value="F:phosphatase activity"/>
    <property type="evidence" value="ECO:0007669"/>
    <property type="project" value="InterPro"/>
</dbReference>
<dbReference type="GO" id="GO:0005975">
    <property type="term" value="P:carbohydrate metabolic process"/>
    <property type="evidence" value="ECO:0007669"/>
    <property type="project" value="InterPro"/>
</dbReference>
<accession>E8MXE5</accession>
<keyword evidence="12" id="KW-1185">Reference proteome</keyword>
<dbReference type="Pfam" id="PF13242">
    <property type="entry name" value="Hydrolase_like"/>
    <property type="match status" value="1"/>
</dbReference>
<dbReference type="InterPro" id="IPR006543">
    <property type="entry name" value="Histidinol-phos"/>
</dbReference>
<keyword evidence="10" id="KW-0862">Zinc</keyword>
<evidence type="ECO:0000256" key="5">
    <source>
        <dbReference type="ARBA" id="ARBA00023277"/>
    </source>
</evidence>
<dbReference type="Proteomes" id="UP000008922">
    <property type="component" value="Chromosome"/>
</dbReference>
<dbReference type="InterPro" id="IPR023214">
    <property type="entry name" value="HAD_sf"/>
</dbReference>
<feature type="site" description="Stabilizes the phosphoryl group" evidence="9">
    <location>
        <position position="51"/>
    </location>
</feature>
<feature type="active site" description="Nucleophile" evidence="8">
    <location>
        <position position="8"/>
    </location>
</feature>
<name>E8MXE5_ANATU</name>
<dbReference type="GO" id="GO:0005737">
    <property type="term" value="C:cytoplasm"/>
    <property type="evidence" value="ECO:0007669"/>
    <property type="project" value="UniProtKB-SubCell"/>
</dbReference>
<feature type="binding site" evidence="10">
    <location>
        <position position="100"/>
    </location>
    <ligand>
        <name>Zn(2+)</name>
        <dbReference type="ChEBI" id="CHEBI:29105"/>
    </ligand>
</feature>
<dbReference type="RefSeq" id="WP_013560397.1">
    <property type="nucleotide sequence ID" value="NC_014960.1"/>
</dbReference>
<comment type="cofactor">
    <cofactor evidence="10">
        <name>Mg(2+)</name>
        <dbReference type="ChEBI" id="CHEBI:18420"/>
    </cofactor>
</comment>
<organism evidence="11 12">
    <name type="scientific">Anaerolinea thermophila (strain DSM 14523 / JCM 11388 / NBRC 100420 / UNI-1)</name>
    <dbReference type="NCBI Taxonomy" id="926569"/>
    <lineage>
        <taxon>Bacteria</taxon>
        <taxon>Bacillati</taxon>
        <taxon>Chloroflexota</taxon>
        <taxon>Anaerolineae</taxon>
        <taxon>Anaerolineales</taxon>
        <taxon>Anaerolineaceae</taxon>
        <taxon>Anaerolinea</taxon>
    </lineage>
</organism>
<evidence type="ECO:0000256" key="7">
    <source>
        <dbReference type="PIRNR" id="PIRNR004682"/>
    </source>
</evidence>
<evidence type="ECO:0000256" key="10">
    <source>
        <dbReference type="PIRSR" id="PIRSR004682-4"/>
    </source>
</evidence>
<keyword evidence="2 7" id="KW-0963">Cytoplasm</keyword>
<feature type="binding site" evidence="10">
    <location>
        <position position="90"/>
    </location>
    <ligand>
        <name>Zn(2+)</name>
        <dbReference type="ChEBI" id="CHEBI:29105"/>
    </ligand>
</feature>
<evidence type="ECO:0000313" key="11">
    <source>
        <dbReference type="EMBL" id="BAJ64026.1"/>
    </source>
</evidence>
<dbReference type="NCBIfam" id="TIGR01662">
    <property type="entry name" value="HAD-SF-IIIA"/>
    <property type="match status" value="1"/>
</dbReference>
<dbReference type="InterPro" id="IPR004446">
    <property type="entry name" value="Heptose_bisP_phosphatase"/>
</dbReference>
<feature type="site" description="Stabilizes the phosphoryl group" evidence="9">
    <location>
        <position position="102"/>
    </location>
</feature>
<comment type="subcellular location">
    <subcellularLocation>
        <location evidence="1 7">Cytoplasm</location>
    </subcellularLocation>
</comment>
<reference evidence="11 12" key="1">
    <citation type="submission" date="2010-12" db="EMBL/GenBank/DDBJ databases">
        <title>Whole genome sequence of Anaerolinea thermophila UNI-1.</title>
        <authorList>
            <person name="Narita-Yamada S."/>
            <person name="Kishi E."/>
            <person name="Watanabe Y."/>
            <person name="Takasaki K."/>
            <person name="Ankai A."/>
            <person name="Oguchi A."/>
            <person name="Fukui S."/>
            <person name="Takahashi M."/>
            <person name="Yashiro I."/>
            <person name="Hosoyama A."/>
            <person name="Sekiguchi Y."/>
            <person name="Hanada S."/>
            <person name="Fujita N."/>
        </authorList>
    </citation>
    <scope>NUCLEOTIDE SEQUENCE [LARGE SCALE GENOMIC DNA]</scope>
    <source>
        <strain evidence="12">DSM 14523 / JCM 11388 / NBRC 100420 / UNI-1</strain>
    </source>
</reference>
<dbReference type="CDD" id="cd07503">
    <property type="entry name" value="HAD_HisB-N"/>
    <property type="match status" value="1"/>
</dbReference>
<keyword evidence="4 7" id="KW-0378">Hydrolase</keyword>
<feature type="active site" description="Proton donor" evidence="8">
    <location>
        <position position="10"/>
    </location>
</feature>
<dbReference type="NCBIfam" id="TIGR01656">
    <property type="entry name" value="Histidinol-ppas"/>
    <property type="match status" value="1"/>
</dbReference>
<feature type="binding site" evidence="10">
    <location>
        <position position="8"/>
    </location>
    <ligand>
        <name>Mg(2+)</name>
        <dbReference type="ChEBI" id="CHEBI:18420"/>
    </ligand>
</feature>
<dbReference type="STRING" id="926569.ANT_20000"/>
<dbReference type="PANTHER" id="PTHR42891:SF1">
    <property type="entry name" value="D-GLYCERO-BETA-D-MANNO-HEPTOSE-1,7-BISPHOSPHATE 7-PHOSPHATASE"/>
    <property type="match status" value="1"/>
</dbReference>
<feature type="binding site" evidence="10">
    <location>
        <position position="92"/>
    </location>
    <ligand>
        <name>Zn(2+)</name>
        <dbReference type="ChEBI" id="CHEBI:29105"/>
    </ligand>
</feature>
<dbReference type="PIRSF" id="PIRSF004682">
    <property type="entry name" value="GmhB"/>
    <property type="match status" value="1"/>
</dbReference>
<evidence type="ECO:0000256" key="1">
    <source>
        <dbReference type="ARBA" id="ARBA00004496"/>
    </source>
</evidence>
<feature type="site" description="Contributes to substrate recognition" evidence="9">
    <location>
        <position position="101"/>
    </location>
</feature>
<evidence type="ECO:0000256" key="6">
    <source>
        <dbReference type="ARBA" id="ARBA00031828"/>
    </source>
</evidence>
<dbReference type="EMBL" id="AP012029">
    <property type="protein sequence ID" value="BAJ64026.1"/>
    <property type="molecule type" value="Genomic_DNA"/>
</dbReference>
<dbReference type="SUPFAM" id="SSF56784">
    <property type="entry name" value="HAD-like"/>
    <property type="match status" value="1"/>
</dbReference>
<gene>
    <name evidence="11" type="primary">gmhB</name>
    <name evidence="11" type="ordered locus">ANT_20000</name>
</gene>